<evidence type="ECO:0000313" key="2">
    <source>
        <dbReference type="EMBL" id="OHV28710.1"/>
    </source>
</evidence>
<dbReference type="AlphaFoldDB" id="A0A1S1Q422"/>
<dbReference type="SUPFAM" id="SSF54593">
    <property type="entry name" value="Glyoxalase/Bleomycin resistance protein/Dihydroxybiphenyl dioxygenase"/>
    <property type="match status" value="1"/>
</dbReference>
<keyword evidence="3" id="KW-1185">Reference proteome</keyword>
<evidence type="ECO:0000259" key="1">
    <source>
        <dbReference type="Pfam" id="PF18029"/>
    </source>
</evidence>
<organism evidence="2 3">
    <name type="scientific">Parafrankia colletiae</name>
    <dbReference type="NCBI Taxonomy" id="573497"/>
    <lineage>
        <taxon>Bacteria</taxon>
        <taxon>Bacillati</taxon>
        <taxon>Actinomycetota</taxon>
        <taxon>Actinomycetes</taxon>
        <taxon>Frankiales</taxon>
        <taxon>Frankiaceae</taxon>
        <taxon>Parafrankia</taxon>
    </lineage>
</organism>
<dbReference type="PANTHER" id="PTHR35908:SF1">
    <property type="entry name" value="CONSERVED PROTEIN"/>
    <property type="match status" value="1"/>
</dbReference>
<dbReference type="PANTHER" id="PTHR35908">
    <property type="entry name" value="HYPOTHETICAL FUSION PROTEIN"/>
    <property type="match status" value="1"/>
</dbReference>
<gene>
    <name evidence="2" type="ORF">CC117_29980</name>
</gene>
<dbReference type="EMBL" id="MBLM01000172">
    <property type="protein sequence ID" value="OHV28710.1"/>
    <property type="molecule type" value="Genomic_DNA"/>
</dbReference>
<dbReference type="Pfam" id="PF18029">
    <property type="entry name" value="Glyoxalase_6"/>
    <property type="match status" value="1"/>
</dbReference>
<dbReference type="Gene3D" id="3.10.180.10">
    <property type="entry name" value="2,3-Dihydroxybiphenyl 1,2-Dioxygenase, domain 1"/>
    <property type="match status" value="1"/>
</dbReference>
<name>A0A1S1Q422_9ACTN</name>
<comment type="caution">
    <text evidence="2">The sequence shown here is derived from an EMBL/GenBank/DDBJ whole genome shotgun (WGS) entry which is preliminary data.</text>
</comment>
<dbReference type="Proteomes" id="UP000179627">
    <property type="component" value="Unassembled WGS sequence"/>
</dbReference>
<dbReference type="RefSeq" id="WP_071091684.1">
    <property type="nucleotide sequence ID" value="NZ_MBLM01000172.1"/>
</dbReference>
<sequence length="137" mass="15149">MHRNLLSTFVIDAPAEVRDRTVAFWAAALGAEAKATRLPAYHILEDAARPNRIVVQDVGTGSAGVHFDIHTDDLEAEVRRLVACGATVVDESWANHPGRWMIMRDPAGVEFCVVFALNELRPQADRDDFERRAKAVG</sequence>
<proteinExistence type="predicted"/>
<dbReference type="OrthoDB" id="3286168at2"/>
<evidence type="ECO:0000313" key="3">
    <source>
        <dbReference type="Proteomes" id="UP000179627"/>
    </source>
</evidence>
<protein>
    <recommendedName>
        <fullName evidence="1">Glyoxalase-like domain-containing protein</fullName>
    </recommendedName>
</protein>
<dbReference type="InterPro" id="IPR041581">
    <property type="entry name" value="Glyoxalase_6"/>
</dbReference>
<reference evidence="3" key="1">
    <citation type="submission" date="2016-07" db="EMBL/GenBank/DDBJ databases">
        <title>Sequence Frankia sp. strain CcI1.17.</title>
        <authorList>
            <person name="Ghodhbane-Gtari F."/>
            <person name="Swanson E."/>
            <person name="Gueddou A."/>
            <person name="Morris K."/>
            <person name="Hezbri K."/>
            <person name="Ktari A."/>
            <person name="Nouioui I."/>
            <person name="Abebe-Akele F."/>
            <person name="Simpson S."/>
            <person name="Thomas K."/>
            <person name="Gtari M."/>
            <person name="Tisa L.S."/>
            <person name="Hurst S."/>
        </authorList>
    </citation>
    <scope>NUCLEOTIDE SEQUENCE [LARGE SCALE GENOMIC DNA]</scope>
    <source>
        <strain evidence="3">Cc1.17</strain>
    </source>
</reference>
<accession>A0A1S1Q422</accession>
<dbReference type="InterPro" id="IPR029068">
    <property type="entry name" value="Glyas_Bleomycin-R_OHBP_Dase"/>
</dbReference>
<feature type="domain" description="Glyoxalase-like" evidence="1">
    <location>
        <begin position="9"/>
        <end position="114"/>
    </location>
</feature>